<proteinExistence type="predicted"/>
<organism evidence="1">
    <name type="scientific">Brugia malayi</name>
    <name type="common">Filarial nematode worm</name>
    <dbReference type="NCBI Taxonomy" id="6279"/>
    <lineage>
        <taxon>Eukaryota</taxon>
        <taxon>Metazoa</taxon>
        <taxon>Ecdysozoa</taxon>
        <taxon>Nematoda</taxon>
        <taxon>Chromadorea</taxon>
        <taxon>Rhabditida</taxon>
        <taxon>Spirurina</taxon>
        <taxon>Spiruromorpha</taxon>
        <taxon>Filarioidea</taxon>
        <taxon>Onchocercidae</taxon>
        <taxon>Brugia</taxon>
    </lineage>
</organism>
<evidence type="ECO:0000313" key="1">
    <source>
        <dbReference type="EMBL" id="EDP28591.1"/>
    </source>
</evidence>
<protein>
    <submittedName>
        <fullName evidence="1">Uncharacterized protein</fullName>
    </submittedName>
</protein>
<dbReference type="AlphaFoldDB" id="A8QGM6"/>
<accession>A8QGM6</accession>
<gene>
    <name evidence="1" type="ORF">Bm1_55515</name>
</gene>
<feature type="non-terminal residue" evidence="1">
    <location>
        <position position="65"/>
    </location>
</feature>
<reference evidence="1" key="1">
    <citation type="journal article" date="2007" name="Science">
        <title>Draft genome of the filarial nematode parasite Brugia malayi.</title>
        <authorList>
            <person name="Ghedin E."/>
            <person name="Wang S."/>
            <person name="Spiro D."/>
            <person name="Caler E."/>
            <person name="Zhao Q."/>
            <person name="Crabtree J."/>
            <person name="Allen J.E."/>
            <person name="Delcher A.L."/>
            <person name="Guiliano D.B."/>
            <person name="Miranda-Saavedra D."/>
            <person name="Angiuoli S.V."/>
            <person name="Creasy T."/>
            <person name="Amedeo P."/>
            <person name="Haas B."/>
            <person name="El-Sayed N.M."/>
            <person name="Wortman J.R."/>
            <person name="Feldblyum T."/>
            <person name="Tallon L."/>
            <person name="Schatz M."/>
            <person name="Shumway M."/>
            <person name="Koo H."/>
            <person name="Salzberg S.L."/>
            <person name="Schobel S."/>
            <person name="Pertea M."/>
            <person name="Pop M."/>
            <person name="White O."/>
            <person name="Barton G.J."/>
            <person name="Carlow C.K."/>
            <person name="Crawford M.J."/>
            <person name="Daub J."/>
            <person name="Dimmic M.W."/>
            <person name="Estes C.F."/>
            <person name="Foster J.M."/>
            <person name="Ganatra M."/>
            <person name="Gregory W.F."/>
            <person name="Johnson N.M."/>
            <person name="Jin J."/>
            <person name="Komuniecki R."/>
            <person name="Korf I."/>
            <person name="Kumar S."/>
            <person name="Laney S."/>
            <person name="Li B.W."/>
            <person name="Li W."/>
            <person name="Lindblom T.H."/>
            <person name="Lustigman S."/>
            <person name="Ma D."/>
            <person name="Maina C.V."/>
            <person name="Martin D.M."/>
            <person name="McCarter J.P."/>
            <person name="McReynolds L."/>
            <person name="Mitreva M."/>
            <person name="Nutman T.B."/>
            <person name="Parkinson J."/>
            <person name="Peregrin-Alvarez J.M."/>
            <person name="Poole C."/>
            <person name="Ren Q."/>
            <person name="Saunders L."/>
            <person name="Sluder A.E."/>
            <person name="Smith K."/>
            <person name="Stanke M."/>
            <person name="Unnasch T.R."/>
            <person name="Ware J."/>
            <person name="Wei A.D."/>
            <person name="Weil G."/>
            <person name="Williams D.J."/>
            <person name="Zhang Y."/>
            <person name="Williams S.A."/>
            <person name="Fraser-Liggett C."/>
            <person name="Slatko B."/>
            <person name="Blaxter M.L."/>
            <person name="Scott A.L."/>
        </authorList>
    </citation>
    <scope>NUCLEOTIDE SEQUENCE [LARGE SCALE GENOMIC DNA]</scope>
</reference>
<sequence length="65" mass="7421">MVISYNVFQKESANDDLSVANLTSLNEITQQSSDEILSFSDAYISNTYLWTLKTFLRVSRTFCNS</sequence>
<dbReference type="EMBL" id="DS239707">
    <property type="protein sequence ID" value="EDP28591.1"/>
    <property type="molecule type" value="Genomic_DNA"/>
</dbReference>
<name>A8QGM6_BRUMA</name>